<dbReference type="GO" id="GO:0042162">
    <property type="term" value="F:telomeric DNA binding"/>
    <property type="evidence" value="ECO:0007669"/>
    <property type="project" value="InterPro"/>
</dbReference>
<protein>
    <recommendedName>
        <fullName evidence="5">ATP-dependent DNA helicase II subunit 1</fullName>
        <ecNumber evidence="4">3.6.4.12</ecNumber>
    </recommendedName>
    <alternativeName>
        <fullName evidence="17">ATP-dependent DNA helicase II subunit Ku70</fullName>
    </alternativeName>
</protein>
<evidence type="ECO:0000256" key="17">
    <source>
        <dbReference type="ARBA" id="ARBA00031811"/>
    </source>
</evidence>
<evidence type="ECO:0000256" key="14">
    <source>
        <dbReference type="ARBA" id="ARBA00023172"/>
    </source>
</evidence>
<keyword evidence="20" id="KW-1185">Reference proteome</keyword>
<sequence>MPPYDDWNKIDEEEEELQDASHLESKKDVILFCIDCSESMLELREDPVYENVQTCHAYAALDAAMQIQKKKVIVGPNDAVGILLFNTTRKAETSRNQGSEIKRNCFVYQPIAPLSAPKIQELIQLLDAFREDPEDLRNNFPPMTDGKRVAMGDVFTSCNWVLRDGAPKTASKRVFLITDEDDPHSGPGSKQLVNSARTTLIDLTQSGVTVEPFFISTAEKPFDVSKFYSSVLLPNNLVDEDDIDQDDPSVLPESISISRIEDLLAQMRFHEVPKRAQFSIPFEIAEGFTIGVKGYGLVTEQKKGAYKYFVDLGERMEVATVRTVYIDEDRQAEVDKTKMVYGMDVGAAADDDDDTGGTRVVQPGQRPFYTAEDIRSFRTLGREPGVKLLGFKDRSELLFEDNIKHSQFIYPDEMTFAGSKRTFSALLKSMVKKKKMGLVLALTRRNASPTFCALLPQEEKVDEAGWTDPAGFHLIPLPFADDIRAAPLERGFRASAETKEAARAWIDKLSVKNGAYPPDSYPNPALAFHNAQLQATAFGEEFDPDSFENLTDPKVDMIHKRAGKLLEAWKIAVGKDESSFTEPSDEVAPKATKRKADVDISEAEIRSRYADGQLTKLNVEQLKAFLKSKGEPSSGRKADLVERVEEYLTSK</sequence>
<dbReference type="SMART" id="SM00559">
    <property type="entry name" value="Ku78"/>
    <property type="match status" value="1"/>
</dbReference>
<dbReference type="Pfam" id="PF02037">
    <property type="entry name" value="SAP"/>
    <property type="match status" value="1"/>
</dbReference>
<name>A0AAD7N191_9AGAR</name>
<dbReference type="GO" id="GO:0003684">
    <property type="term" value="F:damaged DNA binding"/>
    <property type="evidence" value="ECO:0007669"/>
    <property type="project" value="InterPro"/>
</dbReference>
<evidence type="ECO:0000313" key="20">
    <source>
        <dbReference type="Proteomes" id="UP001215598"/>
    </source>
</evidence>
<reference evidence="19" key="1">
    <citation type="submission" date="2023-03" db="EMBL/GenBank/DDBJ databases">
        <title>Massive genome expansion in bonnet fungi (Mycena s.s.) driven by repeated elements and novel gene families across ecological guilds.</title>
        <authorList>
            <consortium name="Lawrence Berkeley National Laboratory"/>
            <person name="Harder C.B."/>
            <person name="Miyauchi S."/>
            <person name="Viragh M."/>
            <person name="Kuo A."/>
            <person name="Thoen E."/>
            <person name="Andreopoulos B."/>
            <person name="Lu D."/>
            <person name="Skrede I."/>
            <person name="Drula E."/>
            <person name="Henrissat B."/>
            <person name="Morin E."/>
            <person name="Kohler A."/>
            <person name="Barry K."/>
            <person name="LaButti K."/>
            <person name="Morin E."/>
            <person name="Salamov A."/>
            <person name="Lipzen A."/>
            <person name="Mereny Z."/>
            <person name="Hegedus B."/>
            <person name="Baldrian P."/>
            <person name="Stursova M."/>
            <person name="Weitz H."/>
            <person name="Taylor A."/>
            <person name="Grigoriev I.V."/>
            <person name="Nagy L.G."/>
            <person name="Martin F."/>
            <person name="Kauserud H."/>
        </authorList>
    </citation>
    <scope>NUCLEOTIDE SEQUENCE</scope>
    <source>
        <strain evidence="19">CBHHK182m</strain>
    </source>
</reference>
<comment type="subcellular location">
    <subcellularLocation>
        <location evidence="2">Chromosome</location>
        <location evidence="2">Telomere</location>
    </subcellularLocation>
    <subcellularLocation>
        <location evidence="1">Nucleus</location>
    </subcellularLocation>
</comment>
<evidence type="ECO:0000256" key="9">
    <source>
        <dbReference type="ARBA" id="ARBA00022801"/>
    </source>
</evidence>
<dbReference type="SMART" id="SM00513">
    <property type="entry name" value="SAP"/>
    <property type="match status" value="1"/>
</dbReference>
<evidence type="ECO:0000256" key="2">
    <source>
        <dbReference type="ARBA" id="ARBA00004574"/>
    </source>
</evidence>
<dbReference type="Gene3D" id="1.10.1600.10">
    <property type="match status" value="1"/>
</dbReference>
<dbReference type="GO" id="GO:0043564">
    <property type="term" value="C:Ku70:Ku80 complex"/>
    <property type="evidence" value="ECO:0007669"/>
    <property type="project" value="InterPro"/>
</dbReference>
<evidence type="ECO:0000313" key="19">
    <source>
        <dbReference type="EMBL" id="KAJ7739904.1"/>
    </source>
</evidence>
<keyword evidence="11" id="KW-0067">ATP-binding</keyword>
<evidence type="ECO:0000256" key="12">
    <source>
        <dbReference type="ARBA" id="ARBA00022895"/>
    </source>
</evidence>
<dbReference type="SUPFAM" id="SSF53300">
    <property type="entry name" value="vWA-like"/>
    <property type="match status" value="1"/>
</dbReference>
<dbReference type="PIRSF" id="PIRSF003033">
    <property type="entry name" value="Ku70"/>
    <property type="match status" value="1"/>
</dbReference>
<proteinExistence type="inferred from homology"/>
<keyword evidence="15" id="KW-0234">DNA repair</keyword>
<dbReference type="InterPro" id="IPR006165">
    <property type="entry name" value="Ku70"/>
</dbReference>
<comment type="caution">
    <text evidence="19">The sequence shown here is derived from an EMBL/GenBank/DDBJ whole genome shotgun (WGS) entry which is preliminary data.</text>
</comment>
<keyword evidence="12" id="KW-0779">Telomere</keyword>
<dbReference type="SUPFAM" id="SSF100939">
    <property type="entry name" value="SPOC domain-like"/>
    <property type="match status" value="1"/>
</dbReference>
<dbReference type="GO" id="GO:0003690">
    <property type="term" value="F:double-stranded DNA binding"/>
    <property type="evidence" value="ECO:0007669"/>
    <property type="project" value="TreeGrafter"/>
</dbReference>
<gene>
    <name evidence="19" type="ORF">B0H16DRAFT_1676426</name>
</gene>
<dbReference type="Pfam" id="PF03730">
    <property type="entry name" value="Ku_C"/>
    <property type="match status" value="1"/>
</dbReference>
<dbReference type="EMBL" id="JARKIB010000105">
    <property type="protein sequence ID" value="KAJ7739904.1"/>
    <property type="molecule type" value="Genomic_DNA"/>
</dbReference>
<dbReference type="Gene3D" id="1.10.720.30">
    <property type="entry name" value="SAP domain"/>
    <property type="match status" value="1"/>
</dbReference>
<evidence type="ECO:0000256" key="11">
    <source>
        <dbReference type="ARBA" id="ARBA00022840"/>
    </source>
</evidence>
<dbReference type="PANTHER" id="PTHR12604:SF2">
    <property type="entry name" value="X-RAY REPAIR CROSS-COMPLEMENTING PROTEIN 6"/>
    <property type="match status" value="1"/>
</dbReference>
<dbReference type="InterPro" id="IPR036465">
    <property type="entry name" value="vWFA_dom_sf"/>
</dbReference>
<evidence type="ECO:0000256" key="4">
    <source>
        <dbReference type="ARBA" id="ARBA00012551"/>
    </source>
</evidence>
<accession>A0AAD7N191</accession>
<dbReference type="Pfam" id="PF02735">
    <property type="entry name" value="Ku"/>
    <property type="match status" value="1"/>
</dbReference>
<dbReference type="NCBIfam" id="TIGR00578">
    <property type="entry name" value="ku70"/>
    <property type="match status" value="1"/>
</dbReference>
<evidence type="ECO:0000256" key="16">
    <source>
        <dbReference type="ARBA" id="ARBA00023242"/>
    </source>
</evidence>
<dbReference type="InterPro" id="IPR047087">
    <property type="entry name" value="KU70_core_dom"/>
</dbReference>
<dbReference type="InterPro" id="IPR005161">
    <property type="entry name" value="Ku_N"/>
</dbReference>
<dbReference type="GO" id="GO:0000781">
    <property type="term" value="C:chromosome, telomeric region"/>
    <property type="evidence" value="ECO:0007669"/>
    <property type="project" value="UniProtKB-SubCell"/>
</dbReference>
<keyword evidence="8" id="KW-0227">DNA damage</keyword>
<evidence type="ECO:0000256" key="3">
    <source>
        <dbReference type="ARBA" id="ARBA00005240"/>
    </source>
</evidence>
<dbReference type="Gene3D" id="4.10.970.10">
    <property type="entry name" value="Ku70, bridge and pillars"/>
    <property type="match status" value="1"/>
</dbReference>
<dbReference type="CDD" id="cd00788">
    <property type="entry name" value="KU70"/>
    <property type="match status" value="1"/>
</dbReference>
<dbReference type="FunFam" id="2.40.290.10:FF:000001">
    <property type="entry name" value="X-ray repair cross complementing 6"/>
    <property type="match status" value="1"/>
</dbReference>
<dbReference type="PROSITE" id="PS50800">
    <property type="entry name" value="SAP"/>
    <property type="match status" value="1"/>
</dbReference>
<dbReference type="InterPro" id="IPR003034">
    <property type="entry name" value="SAP_dom"/>
</dbReference>
<evidence type="ECO:0000256" key="7">
    <source>
        <dbReference type="ARBA" id="ARBA00022741"/>
    </source>
</evidence>
<dbReference type="SUPFAM" id="SSF68906">
    <property type="entry name" value="SAP domain"/>
    <property type="match status" value="1"/>
</dbReference>
<dbReference type="Gene3D" id="3.40.50.410">
    <property type="entry name" value="von Willebrand factor, type A domain"/>
    <property type="match status" value="1"/>
</dbReference>
<keyword evidence="14" id="KW-0233">DNA recombination</keyword>
<keyword evidence="6" id="KW-0158">Chromosome</keyword>
<dbReference type="AlphaFoldDB" id="A0AAD7N191"/>
<dbReference type="GO" id="GO:0003678">
    <property type="term" value="F:DNA helicase activity"/>
    <property type="evidence" value="ECO:0007669"/>
    <property type="project" value="UniProtKB-EC"/>
</dbReference>
<dbReference type="GO" id="GO:0006303">
    <property type="term" value="P:double-strand break repair via nonhomologous end joining"/>
    <property type="evidence" value="ECO:0007669"/>
    <property type="project" value="InterPro"/>
</dbReference>
<dbReference type="InterPro" id="IPR036361">
    <property type="entry name" value="SAP_dom_sf"/>
</dbReference>
<dbReference type="InterPro" id="IPR016194">
    <property type="entry name" value="SPOC-like_C_dom_sf"/>
</dbReference>
<comment type="similarity">
    <text evidence="3">Belongs to the ku70 family.</text>
</comment>
<dbReference type="PANTHER" id="PTHR12604">
    <property type="entry name" value="KU AUTOANTIGEN DNA HELICASE"/>
    <property type="match status" value="1"/>
</dbReference>
<dbReference type="Pfam" id="PF03731">
    <property type="entry name" value="Ku_N"/>
    <property type="match status" value="1"/>
</dbReference>
<feature type="domain" description="SAP" evidence="18">
    <location>
        <begin position="614"/>
        <end position="648"/>
    </location>
</feature>
<organism evidence="19 20">
    <name type="scientific">Mycena metata</name>
    <dbReference type="NCBI Taxonomy" id="1033252"/>
    <lineage>
        <taxon>Eukaryota</taxon>
        <taxon>Fungi</taxon>
        <taxon>Dikarya</taxon>
        <taxon>Basidiomycota</taxon>
        <taxon>Agaricomycotina</taxon>
        <taxon>Agaricomycetes</taxon>
        <taxon>Agaricomycetidae</taxon>
        <taxon>Agaricales</taxon>
        <taxon>Marasmiineae</taxon>
        <taxon>Mycenaceae</taxon>
        <taxon>Mycena</taxon>
    </lineage>
</organism>
<evidence type="ECO:0000256" key="8">
    <source>
        <dbReference type="ARBA" id="ARBA00022763"/>
    </source>
</evidence>
<dbReference type="InterPro" id="IPR006164">
    <property type="entry name" value="DNA_bd_Ku70/Ku80"/>
</dbReference>
<evidence type="ECO:0000256" key="1">
    <source>
        <dbReference type="ARBA" id="ARBA00004123"/>
    </source>
</evidence>
<dbReference type="GO" id="GO:0006310">
    <property type="term" value="P:DNA recombination"/>
    <property type="evidence" value="ECO:0007669"/>
    <property type="project" value="UniProtKB-KW"/>
</dbReference>
<dbReference type="GO" id="GO:0005524">
    <property type="term" value="F:ATP binding"/>
    <property type="evidence" value="ECO:0007669"/>
    <property type="project" value="UniProtKB-KW"/>
</dbReference>
<dbReference type="Gene3D" id="2.40.290.10">
    <property type="match status" value="1"/>
</dbReference>
<keyword evidence="13" id="KW-0238">DNA-binding</keyword>
<keyword evidence="7" id="KW-0547">Nucleotide-binding</keyword>
<keyword evidence="10" id="KW-0347">Helicase</keyword>
<dbReference type="InterPro" id="IPR005160">
    <property type="entry name" value="Ku_C"/>
</dbReference>
<dbReference type="GO" id="GO:0000723">
    <property type="term" value="P:telomere maintenance"/>
    <property type="evidence" value="ECO:0007669"/>
    <property type="project" value="InterPro"/>
</dbReference>
<evidence type="ECO:0000256" key="13">
    <source>
        <dbReference type="ARBA" id="ARBA00023125"/>
    </source>
</evidence>
<evidence type="ECO:0000256" key="15">
    <source>
        <dbReference type="ARBA" id="ARBA00023204"/>
    </source>
</evidence>
<dbReference type="GO" id="GO:0016787">
    <property type="term" value="F:hydrolase activity"/>
    <property type="evidence" value="ECO:0007669"/>
    <property type="project" value="UniProtKB-KW"/>
</dbReference>
<evidence type="ECO:0000256" key="5">
    <source>
        <dbReference type="ARBA" id="ARBA00021796"/>
    </source>
</evidence>
<evidence type="ECO:0000256" key="6">
    <source>
        <dbReference type="ARBA" id="ARBA00022454"/>
    </source>
</evidence>
<evidence type="ECO:0000256" key="10">
    <source>
        <dbReference type="ARBA" id="ARBA00022806"/>
    </source>
</evidence>
<dbReference type="EC" id="3.6.4.12" evidence="4"/>
<dbReference type="Proteomes" id="UP001215598">
    <property type="component" value="Unassembled WGS sequence"/>
</dbReference>
<keyword evidence="9" id="KW-0378">Hydrolase</keyword>
<keyword evidence="16" id="KW-0539">Nucleus</keyword>
<evidence type="ECO:0000259" key="18">
    <source>
        <dbReference type="PROSITE" id="PS50800"/>
    </source>
</evidence>
<dbReference type="InterPro" id="IPR027388">
    <property type="entry name" value="Ku70_bridge/pillars_dom_sf"/>
</dbReference>